<sequence length="758" mass="88879">MKIKNIDFNIFDKMRWETPFFVFDKEIDTTLLNLHNQIWNSDLENFDFLNDEDDLDGPDLMWSLDIENLSFDGHNDEVIGAYNKTFNIYKEQAIHSYAQKNNINFNHIFYVPMLDNLENKWNNTQNALNDDAIDLIVDPHFVLKTPNNDLPIKSTFFIWDKKANKIVYLKYSMSVNKEYYQKAFYDLSVLQNIGIKVEDISVYLMDLIDKYEKSSTRGQIKFREQRAGSFAKGKAALGNGQLEKQASYLKNSGLFLEKAKEFGHYKNLTLFDLASANYMYTKNPIFQIKDDVVAIKYDSWDNEKNIVNICESFKYVINNILNLYLENPQLNSKTLYNFFLGKNINNFDDFQNNDFDLSVWNEKVKHLEQPIKLKLAQTLFGPHFRENSSKLYGAPDKQFLVKDTKNFDQEFINCPNFWRLSTLNVIKKIHVKNARTIWYDYEGLSSILPIINGNFSYQQIVNQVSIIETVNGEECHRENLVIDTNNMKLIDLVEFIEKIYSNGADNFVVFNKTYENSRNSEIEDMVKNAFERARNFLENNQNYYDTDAIVEDVEFYKAFLAKGYDHWTKFSFLVQHINSNTIDLADCFKASSTLNSTPGYEHKIAFEIQDNKIVKSNVDLSTYKTSEKLLHKLSNNVFLKQLHYTHSIKKIEHVITSNQLKLKTLIKPYKSLKIQKGTMAMDEAIKRYVGITDDNVWNYISEKLKEYCENDVLAMIMVYEFIMQIVRTTNPEIDNYEYNLESSDVVYTLEEQKIVVAK</sequence>
<dbReference type="AlphaFoldDB" id="A0A1L4FRM6"/>
<feature type="domain" description="DUF2779" evidence="1">
    <location>
        <begin position="437"/>
        <end position="591"/>
    </location>
</feature>
<dbReference type="Pfam" id="PF11074">
    <property type="entry name" value="DUF2779"/>
    <property type="match status" value="1"/>
</dbReference>
<reference evidence="3" key="1">
    <citation type="submission" date="2016-10" db="EMBL/GenBank/DDBJ databases">
        <authorList>
            <person name="Beylefeld A."/>
            <person name="Abolnik C."/>
        </authorList>
    </citation>
    <scope>NUCLEOTIDE SEQUENCE [LARGE SCALE GENOMIC DNA]</scope>
    <source>
        <strain evidence="3">B359_6</strain>
    </source>
</reference>
<name>A0A1L4FRM6_9BACT</name>
<organism evidence="2 3">
    <name type="scientific">Mycoplasmopsis pullorum</name>
    <dbReference type="NCBI Taxonomy" id="48003"/>
    <lineage>
        <taxon>Bacteria</taxon>
        <taxon>Bacillati</taxon>
        <taxon>Mycoplasmatota</taxon>
        <taxon>Mycoplasmoidales</taxon>
        <taxon>Metamycoplasmataceae</taxon>
        <taxon>Mycoplasmopsis</taxon>
    </lineage>
</organism>
<dbReference type="OrthoDB" id="9783873at2"/>
<dbReference type="NCBIfam" id="NF045869">
    <property type="entry name" value="UU173_fam"/>
    <property type="match status" value="1"/>
</dbReference>
<dbReference type="Proteomes" id="UP000184322">
    <property type="component" value="Chromosome"/>
</dbReference>
<dbReference type="InterPro" id="IPR021301">
    <property type="entry name" value="DUF2779"/>
</dbReference>
<dbReference type="EMBL" id="CP017813">
    <property type="protein sequence ID" value="APJ38258.1"/>
    <property type="molecule type" value="Genomic_DNA"/>
</dbReference>
<dbReference type="RefSeq" id="WP_073372262.1">
    <property type="nucleotide sequence ID" value="NZ_CP017813.1"/>
</dbReference>
<accession>A0A1L4FRM6</accession>
<evidence type="ECO:0000313" key="2">
    <source>
        <dbReference type="EMBL" id="APJ38258.1"/>
    </source>
</evidence>
<protein>
    <recommendedName>
        <fullName evidence="1">DUF2779 domain-containing protein</fullName>
    </recommendedName>
</protein>
<proteinExistence type="predicted"/>
<gene>
    <name evidence="2" type="ORF">BLA55_00985</name>
</gene>
<keyword evidence="3" id="KW-1185">Reference proteome</keyword>
<dbReference type="KEGG" id="mpul:BLA55_00985"/>
<evidence type="ECO:0000313" key="3">
    <source>
        <dbReference type="Proteomes" id="UP000184322"/>
    </source>
</evidence>
<dbReference type="STRING" id="48003.BLA55_00985"/>
<evidence type="ECO:0000259" key="1">
    <source>
        <dbReference type="Pfam" id="PF11074"/>
    </source>
</evidence>